<evidence type="ECO:0000256" key="7">
    <source>
        <dbReference type="ARBA" id="ARBA00023136"/>
    </source>
</evidence>
<dbReference type="Proteomes" id="UP000242886">
    <property type="component" value="Chromosome SDENCHOL"/>
</dbReference>
<dbReference type="PANTHER" id="PTHR33908">
    <property type="entry name" value="MANNOSYLTRANSFERASE YKCB-RELATED"/>
    <property type="match status" value="1"/>
</dbReference>
<evidence type="ECO:0000256" key="6">
    <source>
        <dbReference type="ARBA" id="ARBA00022989"/>
    </source>
</evidence>
<keyword evidence="7 8" id="KW-0472">Membrane</keyword>
<feature type="transmembrane region" description="Helical" evidence="8">
    <location>
        <begin position="180"/>
        <end position="202"/>
    </location>
</feature>
<dbReference type="GO" id="GO:0005886">
    <property type="term" value="C:plasma membrane"/>
    <property type="evidence" value="ECO:0007669"/>
    <property type="project" value="UniProtKB-SubCell"/>
</dbReference>
<feature type="transmembrane region" description="Helical" evidence="8">
    <location>
        <begin position="317"/>
        <end position="337"/>
    </location>
</feature>
<evidence type="ECO:0000256" key="2">
    <source>
        <dbReference type="ARBA" id="ARBA00022475"/>
    </source>
</evidence>
<evidence type="ECO:0000256" key="4">
    <source>
        <dbReference type="ARBA" id="ARBA00022679"/>
    </source>
</evidence>
<name>A0A7Z7HT85_9PROT</name>
<keyword evidence="2" id="KW-1003">Cell membrane</keyword>
<keyword evidence="11" id="KW-1185">Reference proteome</keyword>
<keyword evidence="3" id="KW-0328">Glycosyltransferase</keyword>
<dbReference type="PANTHER" id="PTHR33908:SF11">
    <property type="entry name" value="MEMBRANE PROTEIN"/>
    <property type="match status" value="1"/>
</dbReference>
<keyword evidence="4" id="KW-0808">Transferase</keyword>
<accession>A0A7Z7HT85</accession>
<reference evidence="10" key="1">
    <citation type="submission" date="2017-03" db="EMBL/GenBank/DDBJ databases">
        <authorList>
            <consortium name="AG Boll"/>
        </authorList>
    </citation>
    <scope>NUCLEOTIDE SEQUENCE [LARGE SCALE GENOMIC DNA]</scope>
    <source>
        <strain evidence="10">Chol</strain>
    </source>
</reference>
<dbReference type="EMBL" id="LT837803">
    <property type="protein sequence ID" value="SMB32356.1"/>
    <property type="molecule type" value="Genomic_DNA"/>
</dbReference>
<dbReference type="AlphaFoldDB" id="A0A7Z7HT85"/>
<dbReference type="RefSeq" id="WP_231912995.1">
    <property type="nucleotide sequence ID" value="NZ_LT837803.1"/>
</dbReference>
<feature type="transmembrane region" description="Helical" evidence="8">
    <location>
        <begin position="94"/>
        <end position="113"/>
    </location>
</feature>
<feature type="transmembrane region" description="Helical" evidence="8">
    <location>
        <begin position="290"/>
        <end position="311"/>
    </location>
</feature>
<evidence type="ECO:0000256" key="1">
    <source>
        <dbReference type="ARBA" id="ARBA00004651"/>
    </source>
</evidence>
<evidence type="ECO:0000256" key="5">
    <source>
        <dbReference type="ARBA" id="ARBA00022692"/>
    </source>
</evidence>
<protein>
    <recommendedName>
        <fullName evidence="9">Glycosyltransferase RgtA/B/C/D-like domain-containing protein</fullName>
    </recommendedName>
</protein>
<keyword evidence="6 8" id="KW-1133">Transmembrane helix</keyword>
<feature type="transmembrane region" description="Helical" evidence="8">
    <location>
        <begin position="265"/>
        <end position="283"/>
    </location>
</feature>
<evidence type="ECO:0000313" key="10">
    <source>
        <dbReference type="EMBL" id="SMB32356.1"/>
    </source>
</evidence>
<feature type="transmembrane region" description="Helical" evidence="8">
    <location>
        <begin position="223"/>
        <end position="245"/>
    </location>
</feature>
<evidence type="ECO:0000256" key="3">
    <source>
        <dbReference type="ARBA" id="ARBA00022676"/>
    </source>
</evidence>
<dbReference type="InterPro" id="IPR050297">
    <property type="entry name" value="LipidA_mod_glycosyltrf_83"/>
</dbReference>
<evidence type="ECO:0000259" key="9">
    <source>
        <dbReference type="Pfam" id="PF13231"/>
    </source>
</evidence>
<feature type="transmembrane region" description="Helical" evidence="8">
    <location>
        <begin position="64"/>
        <end position="82"/>
    </location>
</feature>
<dbReference type="Pfam" id="PF13231">
    <property type="entry name" value="PMT_2"/>
    <property type="match status" value="1"/>
</dbReference>
<evidence type="ECO:0000313" key="11">
    <source>
        <dbReference type="Proteomes" id="UP000242886"/>
    </source>
</evidence>
<proteinExistence type="predicted"/>
<comment type="subcellular location">
    <subcellularLocation>
        <location evidence="1">Cell membrane</location>
        <topology evidence="1">Multi-pass membrane protein</topology>
    </subcellularLocation>
</comment>
<sequence length="503" mass="57845">MTYKRFLLILGLTLLFRFWLAVALPITGDEAYFIWWGKIPDWGFYDHPPMIGWWLAALLQVSDAAWWLRLPATLLPVAMAFAVARHFRAQGENVAWGTATLILLAPLHFWNVIVTTDTALVFFSFFSALAFLRAARDDDWRYYLLAGVLLAGAVLSKYFVALLGFAYLLHALIRPNSRKWRGLLLCYAMVVPALLLMVWWNAGHCWPNYMFNFVNRHENAAGLSWSYPLTYVAMLLYVLTPPVLLHLLRQRVGLRQTWQRSDGQALLLIALAPLLLFAGLSLVKRIGLHWVLSFVPFVLMLLPGILSASVLNRLVKFFAGFALLHALVFVVVAQIPLETWQRTRLYSGLVLTVESQQLLDQLKPYEKDYVFASDGYSNAVTLGYNARRYFMVFGLASSHARHDDILTDVRSLDGRNILIVRKTAPQPEEYLPYFEEIRMQTIEVRGATFYLVLGRGFKYATYRDEVLTQIRQRYYAVPNWLPQTACYFCDRYFPGTACHKQNR</sequence>
<gene>
    <name evidence="10" type="ORF">SDENCHOL_21325</name>
</gene>
<dbReference type="GO" id="GO:0009103">
    <property type="term" value="P:lipopolysaccharide biosynthetic process"/>
    <property type="evidence" value="ECO:0007669"/>
    <property type="project" value="UniProtKB-ARBA"/>
</dbReference>
<feature type="transmembrane region" description="Helical" evidence="8">
    <location>
        <begin position="142"/>
        <end position="168"/>
    </location>
</feature>
<feature type="domain" description="Glycosyltransferase RgtA/B/C/D-like" evidence="9">
    <location>
        <begin position="46"/>
        <end position="200"/>
    </location>
</feature>
<keyword evidence="5 8" id="KW-0812">Transmembrane</keyword>
<evidence type="ECO:0000256" key="8">
    <source>
        <dbReference type="SAM" id="Phobius"/>
    </source>
</evidence>
<dbReference type="GO" id="GO:0016763">
    <property type="term" value="F:pentosyltransferase activity"/>
    <property type="evidence" value="ECO:0007669"/>
    <property type="project" value="TreeGrafter"/>
</dbReference>
<organism evidence="10 11">
    <name type="scientific">Sterolibacterium denitrificans</name>
    <dbReference type="NCBI Taxonomy" id="157592"/>
    <lineage>
        <taxon>Bacteria</taxon>
        <taxon>Pseudomonadati</taxon>
        <taxon>Pseudomonadota</taxon>
        <taxon>Betaproteobacteria</taxon>
        <taxon>Nitrosomonadales</taxon>
        <taxon>Sterolibacteriaceae</taxon>
        <taxon>Sterolibacterium</taxon>
    </lineage>
</organism>
<dbReference type="InterPro" id="IPR038731">
    <property type="entry name" value="RgtA/B/C-like"/>
</dbReference>